<dbReference type="InterPro" id="IPR007922">
    <property type="entry name" value="DciA-like"/>
</dbReference>
<name>B6GDM1_9ACTN</name>
<protein>
    <recommendedName>
        <fullName evidence="3">DUF721 domain-containing protein</fullName>
    </recommendedName>
</protein>
<reference evidence="1 2" key="1">
    <citation type="submission" date="2008-10" db="EMBL/GenBank/DDBJ databases">
        <title>Draft genome sequence of Collinsella stercoris (DSM 13279).</title>
        <authorList>
            <person name="Sudarsanam P."/>
            <person name="Ley R."/>
            <person name="Guruge J."/>
            <person name="Turnbaugh P.J."/>
            <person name="Mahowald M."/>
            <person name="Liep D."/>
            <person name="Gordon J."/>
        </authorList>
    </citation>
    <scope>NUCLEOTIDE SEQUENCE [LARGE SCALE GENOMIC DNA]</scope>
    <source>
        <strain evidence="1 2">DSM 13279</strain>
    </source>
</reference>
<evidence type="ECO:0000313" key="2">
    <source>
        <dbReference type="Proteomes" id="UP000003560"/>
    </source>
</evidence>
<keyword evidence="2" id="KW-1185">Reference proteome</keyword>
<evidence type="ECO:0008006" key="3">
    <source>
        <dbReference type="Google" id="ProtNLM"/>
    </source>
</evidence>
<proteinExistence type="predicted"/>
<dbReference type="EMBL" id="ABXJ01000128">
    <property type="protein sequence ID" value="EEA89660.1"/>
    <property type="molecule type" value="Genomic_DNA"/>
</dbReference>
<reference evidence="1 2" key="2">
    <citation type="submission" date="2008-10" db="EMBL/GenBank/DDBJ databases">
        <authorList>
            <person name="Fulton L."/>
            <person name="Clifton S."/>
            <person name="Fulton B."/>
            <person name="Xu J."/>
            <person name="Minx P."/>
            <person name="Pepin K.H."/>
            <person name="Johnson M."/>
            <person name="Thiruvilangam P."/>
            <person name="Bhonagiri V."/>
            <person name="Nash W.E."/>
            <person name="Mardis E.R."/>
            <person name="Wilson R.K."/>
        </authorList>
    </citation>
    <scope>NUCLEOTIDE SEQUENCE [LARGE SCALE GENOMIC DNA]</scope>
    <source>
        <strain evidence="1 2">DSM 13279</strain>
    </source>
</reference>
<dbReference type="OrthoDB" id="3182230at2"/>
<dbReference type="GeneID" id="98002276"/>
<dbReference type="eggNOG" id="ENOG5031TMR">
    <property type="taxonomic scope" value="Bacteria"/>
</dbReference>
<comment type="caution">
    <text evidence="1">The sequence shown here is derived from an EMBL/GenBank/DDBJ whole genome shotgun (WGS) entry which is preliminary data.</text>
</comment>
<organism evidence="1 2">
    <name type="scientific">Collinsella stercoris DSM 13279</name>
    <dbReference type="NCBI Taxonomy" id="445975"/>
    <lineage>
        <taxon>Bacteria</taxon>
        <taxon>Bacillati</taxon>
        <taxon>Actinomycetota</taxon>
        <taxon>Coriobacteriia</taxon>
        <taxon>Coriobacteriales</taxon>
        <taxon>Coriobacteriaceae</taxon>
        <taxon>Collinsella</taxon>
    </lineage>
</organism>
<dbReference type="RefSeq" id="WP_006721830.1">
    <property type="nucleotide sequence ID" value="NZ_CP085935.1"/>
</dbReference>
<gene>
    <name evidence="1" type="ORF">COLSTE_02204</name>
</gene>
<accession>B6GDM1</accession>
<dbReference type="STRING" id="445975.COLSTE_02204"/>
<dbReference type="HOGENOM" id="CLU_1977750_0_0_11"/>
<evidence type="ECO:0000313" key="1">
    <source>
        <dbReference type="EMBL" id="EEA89660.1"/>
    </source>
</evidence>
<dbReference type="AlphaFoldDB" id="B6GDM1"/>
<sequence>MGRVTEKGRLNATVGLGDFINSERSRLYDGATPERRRQFKQAERRREVFHAWNQICANTREGKHVTGLHYVPERDELVVYTDGASWTQELTMMREIIRARMERLGGSVGNIVVKTTRPGFAKKSEG</sequence>
<dbReference type="Pfam" id="PF05258">
    <property type="entry name" value="DciA"/>
    <property type="match status" value="1"/>
</dbReference>
<dbReference type="Proteomes" id="UP000003560">
    <property type="component" value="Unassembled WGS sequence"/>
</dbReference>